<dbReference type="EMBL" id="BPLQ01001029">
    <property type="protein sequence ID" value="GIX77611.1"/>
    <property type="molecule type" value="Genomic_DNA"/>
</dbReference>
<comment type="caution">
    <text evidence="1">The sequence shown here is derived from an EMBL/GenBank/DDBJ whole genome shotgun (WGS) entry which is preliminary data.</text>
</comment>
<protein>
    <submittedName>
        <fullName evidence="1">Uncharacterized protein</fullName>
    </submittedName>
</protein>
<evidence type="ECO:0000313" key="2">
    <source>
        <dbReference type="Proteomes" id="UP001054837"/>
    </source>
</evidence>
<evidence type="ECO:0000313" key="1">
    <source>
        <dbReference type="EMBL" id="GIX77611.1"/>
    </source>
</evidence>
<dbReference type="Proteomes" id="UP001054837">
    <property type="component" value="Unassembled WGS sequence"/>
</dbReference>
<proteinExistence type="predicted"/>
<keyword evidence="2" id="KW-1185">Reference proteome</keyword>
<gene>
    <name evidence="1" type="ORF">CDAR_167801</name>
</gene>
<organism evidence="1 2">
    <name type="scientific">Caerostris darwini</name>
    <dbReference type="NCBI Taxonomy" id="1538125"/>
    <lineage>
        <taxon>Eukaryota</taxon>
        <taxon>Metazoa</taxon>
        <taxon>Ecdysozoa</taxon>
        <taxon>Arthropoda</taxon>
        <taxon>Chelicerata</taxon>
        <taxon>Arachnida</taxon>
        <taxon>Araneae</taxon>
        <taxon>Araneomorphae</taxon>
        <taxon>Entelegynae</taxon>
        <taxon>Araneoidea</taxon>
        <taxon>Araneidae</taxon>
        <taxon>Caerostris</taxon>
    </lineage>
</organism>
<sequence length="147" mass="16206">MFGMKILISEATKGRSKSSVLIFKDTPVLCGICALVVCLGKYKTFDCGFTQVYSYLRESIIKCLISPQTHGRNPGPNKSTRTKLLLSNKTKPRSLATRPFALGLNLNFRSKGPRDIPMANCPGGCRSRITCTTVHRPQPRVSDTNTL</sequence>
<accession>A0AAV4MYV5</accession>
<reference evidence="1 2" key="1">
    <citation type="submission" date="2021-06" db="EMBL/GenBank/DDBJ databases">
        <title>Caerostris darwini draft genome.</title>
        <authorList>
            <person name="Kono N."/>
            <person name="Arakawa K."/>
        </authorList>
    </citation>
    <scope>NUCLEOTIDE SEQUENCE [LARGE SCALE GENOMIC DNA]</scope>
</reference>
<name>A0AAV4MYV5_9ARAC</name>
<dbReference type="AlphaFoldDB" id="A0AAV4MYV5"/>